<name>A0AAW0F926_9APHY</name>
<dbReference type="EMBL" id="JASBNA010000114">
    <property type="protein sequence ID" value="KAK7676511.1"/>
    <property type="molecule type" value="Genomic_DNA"/>
</dbReference>
<proteinExistence type="predicted"/>
<sequence length="130" mass="13994">MSGKTKWTTRDPEPIQGQIGSGSTTTLPQPGQVPDIHQNYVAMNNIHLSPSALPSETHNIPTDVQQPAPANQYSGNAQVRESLEGLHSLVQVPTTTAAIVCLTFDQFRDLENASTSSTSRSDRSVDRAVP</sequence>
<evidence type="ECO:0000256" key="1">
    <source>
        <dbReference type="SAM" id="MobiDB-lite"/>
    </source>
</evidence>
<accession>A0AAW0F926</accession>
<dbReference type="AlphaFoldDB" id="A0AAW0F926"/>
<organism evidence="2 3">
    <name type="scientific">Cerrena zonata</name>
    <dbReference type="NCBI Taxonomy" id="2478898"/>
    <lineage>
        <taxon>Eukaryota</taxon>
        <taxon>Fungi</taxon>
        <taxon>Dikarya</taxon>
        <taxon>Basidiomycota</taxon>
        <taxon>Agaricomycotina</taxon>
        <taxon>Agaricomycetes</taxon>
        <taxon>Polyporales</taxon>
        <taxon>Cerrenaceae</taxon>
        <taxon>Cerrena</taxon>
    </lineage>
</organism>
<gene>
    <name evidence="2" type="ORF">QCA50_020529</name>
</gene>
<comment type="caution">
    <text evidence="2">The sequence shown here is derived from an EMBL/GenBank/DDBJ whole genome shotgun (WGS) entry which is preliminary data.</text>
</comment>
<evidence type="ECO:0000313" key="2">
    <source>
        <dbReference type="EMBL" id="KAK7676511.1"/>
    </source>
</evidence>
<evidence type="ECO:0000313" key="3">
    <source>
        <dbReference type="Proteomes" id="UP001385951"/>
    </source>
</evidence>
<feature type="region of interest" description="Disordered" evidence="1">
    <location>
        <begin position="49"/>
        <end position="76"/>
    </location>
</feature>
<feature type="region of interest" description="Disordered" evidence="1">
    <location>
        <begin position="110"/>
        <end position="130"/>
    </location>
</feature>
<protein>
    <submittedName>
        <fullName evidence="2">Uncharacterized protein</fullName>
    </submittedName>
</protein>
<dbReference type="Proteomes" id="UP001385951">
    <property type="component" value="Unassembled WGS sequence"/>
</dbReference>
<feature type="compositionally biased region" description="Basic and acidic residues" evidence="1">
    <location>
        <begin position="120"/>
        <end position="130"/>
    </location>
</feature>
<reference evidence="2 3" key="1">
    <citation type="submission" date="2022-09" db="EMBL/GenBank/DDBJ databases">
        <authorList>
            <person name="Palmer J.M."/>
        </authorList>
    </citation>
    <scope>NUCLEOTIDE SEQUENCE [LARGE SCALE GENOMIC DNA]</scope>
    <source>
        <strain evidence="2 3">DSM 7382</strain>
    </source>
</reference>
<keyword evidence="3" id="KW-1185">Reference proteome</keyword>
<feature type="region of interest" description="Disordered" evidence="1">
    <location>
        <begin position="1"/>
        <end position="35"/>
    </location>
</feature>